<reference evidence="2" key="1">
    <citation type="journal article" date="2013" name="Science">
        <title>Comparative analysis of bat genomes provides insight into the evolution of flight and immunity.</title>
        <authorList>
            <person name="Zhang G."/>
            <person name="Cowled C."/>
            <person name="Shi Z."/>
            <person name="Huang Z."/>
            <person name="Bishop-Lilly K.A."/>
            <person name="Fang X."/>
            <person name="Wynne J.W."/>
            <person name="Xiong Z."/>
            <person name="Baker M.L."/>
            <person name="Zhao W."/>
            <person name="Tachedjian M."/>
            <person name="Zhu Y."/>
            <person name="Zhou P."/>
            <person name="Jiang X."/>
            <person name="Ng J."/>
            <person name="Yang L."/>
            <person name="Wu L."/>
            <person name="Xiao J."/>
            <person name="Feng Y."/>
            <person name="Chen Y."/>
            <person name="Sun X."/>
            <person name="Zhang Y."/>
            <person name="Marsh G.A."/>
            <person name="Crameri G."/>
            <person name="Broder C.C."/>
            <person name="Frey K.G."/>
            <person name="Wang L.F."/>
            <person name="Wang J."/>
        </authorList>
    </citation>
    <scope>NUCLEOTIDE SEQUENCE [LARGE SCALE GENOMIC DNA]</scope>
</reference>
<name>L5JXH3_PTEAL</name>
<evidence type="ECO:0000313" key="1">
    <source>
        <dbReference type="EMBL" id="ELK03767.1"/>
    </source>
</evidence>
<dbReference type="Proteomes" id="UP000010552">
    <property type="component" value="Unassembled WGS sequence"/>
</dbReference>
<protein>
    <submittedName>
        <fullName evidence="1">Uncharacterized protein</fullName>
    </submittedName>
</protein>
<dbReference type="EMBL" id="KB031076">
    <property type="protein sequence ID" value="ELK03767.1"/>
    <property type="molecule type" value="Genomic_DNA"/>
</dbReference>
<keyword evidence="2" id="KW-1185">Reference proteome</keyword>
<organism evidence="1 2">
    <name type="scientific">Pteropus alecto</name>
    <name type="common">Black flying fox</name>
    <dbReference type="NCBI Taxonomy" id="9402"/>
    <lineage>
        <taxon>Eukaryota</taxon>
        <taxon>Metazoa</taxon>
        <taxon>Chordata</taxon>
        <taxon>Craniata</taxon>
        <taxon>Vertebrata</taxon>
        <taxon>Euteleostomi</taxon>
        <taxon>Mammalia</taxon>
        <taxon>Eutheria</taxon>
        <taxon>Laurasiatheria</taxon>
        <taxon>Chiroptera</taxon>
        <taxon>Yinpterochiroptera</taxon>
        <taxon>Pteropodoidea</taxon>
        <taxon>Pteropodidae</taxon>
        <taxon>Pteropodinae</taxon>
        <taxon>Pteropus</taxon>
    </lineage>
</organism>
<gene>
    <name evidence="1" type="ORF">PAL_GLEAN10010136</name>
</gene>
<accession>L5JXH3</accession>
<dbReference type="AlphaFoldDB" id="L5JXH3"/>
<proteinExistence type="predicted"/>
<dbReference type="InParanoid" id="L5JXH3"/>
<sequence length="64" mass="6873">MEKQKETGMGGMADADVLGHTGAVKIQYSKAGQHGASLDTSGNSSTMSFRDCHFHYSTLNVWHG</sequence>
<evidence type="ECO:0000313" key="2">
    <source>
        <dbReference type="Proteomes" id="UP000010552"/>
    </source>
</evidence>